<protein>
    <recommendedName>
        <fullName evidence="4">Cardiolipin synthase N-terminal domain-containing protein</fullName>
    </recommendedName>
</protein>
<sequence length="96" mass="10568">MELGTVLVSDLAELLVVSTPLLIDTLRTWAYFIAVYGITIAASVWVYRDARERGKSLGYAALWGIFGVIIPAITHIVYLYTRMKQEGSLTGTADNS</sequence>
<reference evidence="2" key="1">
    <citation type="journal article" date="2022" name="Syst. Appl. Microbiol.">
        <title>Natronocalculus amylovorans gen. nov., sp. nov., and Natranaeroarchaeum aerophilus sp. nov., dominant culturable amylolytic natronoarchaea from hypersaline soda lakes in southwestern Siberia.</title>
        <authorList>
            <person name="Sorokin D.Y."/>
            <person name="Elcheninov A.G."/>
            <person name="Khizhniak T.V."/>
            <person name="Koenen M."/>
            <person name="Bale N.J."/>
            <person name="Damste J.S.S."/>
            <person name="Kublanov I.V."/>
        </authorList>
    </citation>
    <scope>NUCLEOTIDE SEQUENCE</scope>
    <source>
        <strain evidence="2">AArc-St2</strain>
    </source>
</reference>
<proteinExistence type="predicted"/>
<feature type="transmembrane region" description="Helical" evidence="1">
    <location>
        <begin position="29"/>
        <end position="47"/>
    </location>
</feature>
<organism evidence="2 3">
    <name type="scientific">Natronocalculus amylovorans</name>
    <dbReference type="NCBI Taxonomy" id="2917812"/>
    <lineage>
        <taxon>Archaea</taxon>
        <taxon>Methanobacteriati</taxon>
        <taxon>Methanobacteriota</taxon>
        <taxon>Stenosarchaea group</taxon>
        <taxon>Halobacteria</taxon>
        <taxon>Halobacteriales</taxon>
        <taxon>Haloferacaceae</taxon>
        <taxon>Natronocalculus</taxon>
    </lineage>
</organism>
<evidence type="ECO:0008006" key="4">
    <source>
        <dbReference type="Google" id="ProtNLM"/>
    </source>
</evidence>
<evidence type="ECO:0000256" key="1">
    <source>
        <dbReference type="SAM" id="Phobius"/>
    </source>
</evidence>
<comment type="caution">
    <text evidence="2">The sequence shown here is derived from an EMBL/GenBank/DDBJ whole genome shotgun (WGS) entry which is preliminary data.</text>
</comment>
<gene>
    <name evidence="2" type="ORF">AArcSt2_05420</name>
</gene>
<evidence type="ECO:0000313" key="3">
    <source>
        <dbReference type="Proteomes" id="UP001203207"/>
    </source>
</evidence>
<evidence type="ECO:0000313" key="2">
    <source>
        <dbReference type="EMBL" id="MCL9816380.1"/>
    </source>
</evidence>
<dbReference type="AlphaFoldDB" id="A0AAE3FWS9"/>
<accession>A0AAE3FWS9</accession>
<keyword evidence="1" id="KW-0812">Transmembrane</keyword>
<dbReference type="RefSeq" id="WP_174654369.1">
    <property type="nucleotide sequence ID" value="NZ_JAKRVX010000002.1"/>
</dbReference>
<dbReference type="Proteomes" id="UP001203207">
    <property type="component" value="Unassembled WGS sequence"/>
</dbReference>
<keyword evidence="1" id="KW-0472">Membrane</keyword>
<keyword evidence="1" id="KW-1133">Transmembrane helix</keyword>
<dbReference type="EMBL" id="JAKRVX010000002">
    <property type="protein sequence ID" value="MCL9816380.1"/>
    <property type="molecule type" value="Genomic_DNA"/>
</dbReference>
<name>A0AAE3FWS9_9EURY</name>
<feature type="transmembrane region" description="Helical" evidence="1">
    <location>
        <begin position="59"/>
        <end position="80"/>
    </location>
</feature>
<keyword evidence="3" id="KW-1185">Reference proteome</keyword>
<reference evidence="2" key="2">
    <citation type="submission" date="2022-02" db="EMBL/GenBank/DDBJ databases">
        <authorList>
            <person name="Elcheninov A.G."/>
            <person name="Sorokin D.Y."/>
            <person name="Kublanov I.V."/>
        </authorList>
    </citation>
    <scope>NUCLEOTIDE SEQUENCE</scope>
    <source>
        <strain evidence="2">AArc-St2</strain>
    </source>
</reference>